<dbReference type="RefSeq" id="WP_246606189.1">
    <property type="nucleotide sequence ID" value="NZ_BOQN01000015.1"/>
</dbReference>
<comment type="caution">
    <text evidence="2">The sequence shown here is derived from an EMBL/GenBank/DDBJ whole genome shotgun (WGS) entry which is preliminary data.</text>
</comment>
<dbReference type="Gene3D" id="3.40.630.30">
    <property type="match status" value="1"/>
</dbReference>
<dbReference type="Proteomes" id="UP000677082">
    <property type="component" value="Unassembled WGS sequence"/>
</dbReference>
<dbReference type="InterPro" id="IPR016181">
    <property type="entry name" value="Acyl_CoA_acyltransferase"/>
</dbReference>
<accession>A0A919T5I9</accession>
<keyword evidence="3" id="KW-1185">Reference proteome</keyword>
<dbReference type="AlphaFoldDB" id="A0A919T5I9"/>
<feature type="domain" description="N-acetyltransferase" evidence="1">
    <location>
        <begin position="1"/>
        <end position="145"/>
    </location>
</feature>
<dbReference type="Pfam" id="PF13527">
    <property type="entry name" value="Acetyltransf_9"/>
    <property type="match status" value="1"/>
</dbReference>
<evidence type="ECO:0000259" key="1">
    <source>
        <dbReference type="PROSITE" id="PS51186"/>
    </source>
</evidence>
<reference evidence="2 3" key="1">
    <citation type="submission" date="2021-03" db="EMBL/GenBank/DDBJ databases">
        <title>Whole genome shotgun sequence of Actinoplanes toevensis NBRC 105298.</title>
        <authorList>
            <person name="Komaki H."/>
            <person name="Tamura T."/>
        </authorList>
    </citation>
    <scope>NUCLEOTIDE SEQUENCE [LARGE SCALE GENOMIC DNA]</scope>
    <source>
        <strain evidence="2 3">NBRC 105298</strain>
    </source>
</reference>
<dbReference type="GO" id="GO:0016747">
    <property type="term" value="F:acyltransferase activity, transferring groups other than amino-acyl groups"/>
    <property type="evidence" value="ECO:0007669"/>
    <property type="project" value="InterPro"/>
</dbReference>
<evidence type="ECO:0000313" key="2">
    <source>
        <dbReference type="EMBL" id="GIM89430.1"/>
    </source>
</evidence>
<protein>
    <submittedName>
        <fullName evidence="2">Aminoglycoside 2'-N-acetyltransferase</fullName>
    </submittedName>
</protein>
<dbReference type="EMBL" id="BOQN01000015">
    <property type="protein sequence ID" value="GIM89430.1"/>
    <property type="molecule type" value="Genomic_DNA"/>
</dbReference>
<dbReference type="CDD" id="cd04301">
    <property type="entry name" value="NAT_SF"/>
    <property type="match status" value="1"/>
</dbReference>
<dbReference type="PROSITE" id="PS51186">
    <property type="entry name" value="GNAT"/>
    <property type="match status" value="1"/>
</dbReference>
<gene>
    <name evidence="2" type="primary">aac</name>
    <name evidence="2" type="ORF">Ato02nite_012230</name>
</gene>
<sequence>MLRTLHTADLTAAERSTIRQMLDLAFAGDFGDDDWDHSLGGLHVIAAEEDDIVAHAAVVQRRFLHGERAWRCGYVEGVAVHPAWRGQGFAAAVMAEVERIVDHGYDLGALSASASGRGLYLRRGWLPWQGRTFVLAPAGPERTAEDDDSTLVRVVPGGAELHLTGALTCDWRDGDVW</sequence>
<organism evidence="2 3">
    <name type="scientific">Paractinoplanes toevensis</name>
    <dbReference type="NCBI Taxonomy" id="571911"/>
    <lineage>
        <taxon>Bacteria</taxon>
        <taxon>Bacillati</taxon>
        <taxon>Actinomycetota</taxon>
        <taxon>Actinomycetes</taxon>
        <taxon>Micromonosporales</taxon>
        <taxon>Micromonosporaceae</taxon>
        <taxon>Paractinoplanes</taxon>
    </lineage>
</organism>
<proteinExistence type="predicted"/>
<name>A0A919T5I9_9ACTN</name>
<dbReference type="InterPro" id="IPR000182">
    <property type="entry name" value="GNAT_dom"/>
</dbReference>
<evidence type="ECO:0000313" key="3">
    <source>
        <dbReference type="Proteomes" id="UP000677082"/>
    </source>
</evidence>
<dbReference type="SUPFAM" id="SSF55729">
    <property type="entry name" value="Acyl-CoA N-acyltransferases (Nat)"/>
    <property type="match status" value="1"/>
</dbReference>